<name>A0A8J2KVB3_9HEXA</name>
<proteinExistence type="predicted"/>
<evidence type="ECO:0000313" key="2">
    <source>
        <dbReference type="Proteomes" id="UP000708208"/>
    </source>
</evidence>
<reference evidence="1" key="1">
    <citation type="submission" date="2021-06" db="EMBL/GenBank/DDBJ databases">
        <authorList>
            <person name="Hodson N. C."/>
            <person name="Mongue J. A."/>
            <person name="Jaron S. K."/>
        </authorList>
    </citation>
    <scope>NUCLEOTIDE SEQUENCE</scope>
</reference>
<dbReference type="EMBL" id="CAJVCH010525314">
    <property type="protein sequence ID" value="CAG7822106.1"/>
    <property type="molecule type" value="Genomic_DNA"/>
</dbReference>
<dbReference type="Proteomes" id="UP000708208">
    <property type="component" value="Unassembled WGS sequence"/>
</dbReference>
<keyword evidence="2" id="KW-1185">Reference proteome</keyword>
<feature type="non-terminal residue" evidence="1">
    <location>
        <position position="1"/>
    </location>
</feature>
<comment type="caution">
    <text evidence="1">The sequence shown here is derived from an EMBL/GenBank/DDBJ whole genome shotgun (WGS) entry which is preliminary data.</text>
</comment>
<sequence>SADIAMRKSNLVPQVPEPDYKRLARETQAKIDKDFGMEGKQYGRYSRVTLPTEAYLKLKDLASQAPSQDSSVPEEAPHGYELHPQTAEDCQINFDVHYGLDATVSGPDDVCVNRDSASSERDSSAGVAMVQSKRDPLLPAHYFKAPEHDHRFQYDNLRDQHRQWRKNARKTPEYKEKLKQKKKTAIEKKVNAETHITQIDFLLNRVSTSCHDSTGHIFSRFKSYAEIHGLETALPGWYHDALAAGVSGS</sequence>
<evidence type="ECO:0000313" key="1">
    <source>
        <dbReference type="EMBL" id="CAG7822106.1"/>
    </source>
</evidence>
<dbReference type="AlphaFoldDB" id="A0A8J2KVB3"/>
<protein>
    <submittedName>
        <fullName evidence="1">Uncharacterized protein</fullName>
    </submittedName>
</protein>
<gene>
    <name evidence="1" type="ORF">AFUS01_LOCUS32397</name>
</gene>
<organism evidence="1 2">
    <name type="scientific">Allacma fusca</name>
    <dbReference type="NCBI Taxonomy" id="39272"/>
    <lineage>
        <taxon>Eukaryota</taxon>
        <taxon>Metazoa</taxon>
        <taxon>Ecdysozoa</taxon>
        <taxon>Arthropoda</taxon>
        <taxon>Hexapoda</taxon>
        <taxon>Collembola</taxon>
        <taxon>Symphypleona</taxon>
        <taxon>Sminthuridae</taxon>
        <taxon>Allacma</taxon>
    </lineage>
</organism>
<accession>A0A8J2KVB3</accession>